<reference evidence="1" key="1">
    <citation type="submission" date="2022-01" db="EMBL/GenBank/DDBJ databases">
        <title>Genome Sequence Resource for Two Populations of Ditylenchus destructor, the Migratory Endoparasitic Phytonematode.</title>
        <authorList>
            <person name="Zhang H."/>
            <person name="Lin R."/>
            <person name="Xie B."/>
        </authorList>
    </citation>
    <scope>NUCLEOTIDE SEQUENCE</scope>
    <source>
        <strain evidence="1">BazhouSP</strain>
    </source>
</reference>
<proteinExistence type="predicted"/>
<dbReference type="InterPro" id="IPR037355">
    <property type="entry name" value="COMMD3"/>
</dbReference>
<evidence type="ECO:0000313" key="1">
    <source>
        <dbReference type="EMBL" id="KAI1708893.1"/>
    </source>
</evidence>
<dbReference type="AlphaFoldDB" id="A0AAD4N1Z7"/>
<gene>
    <name evidence="1" type="ORF">DdX_11654</name>
</gene>
<dbReference type="Proteomes" id="UP001201812">
    <property type="component" value="Unassembled WGS sequence"/>
</dbReference>
<dbReference type="PANTHER" id="PTHR31159:SF1">
    <property type="entry name" value="COMM DOMAIN-CONTAINING PROTEIN 3"/>
    <property type="match status" value="1"/>
</dbReference>
<comment type="caution">
    <text evidence="1">The sequence shown here is derived from an EMBL/GenBank/DDBJ whole genome shotgun (WGS) entry which is preliminary data.</text>
</comment>
<accession>A0AAD4N1Z7</accession>
<organism evidence="1 2">
    <name type="scientific">Ditylenchus destructor</name>
    <dbReference type="NCBI Taxonomy" id="166010"/>
    <lineage>
        <taxon>Eukaryota</taxon>
        <taxon>Metazoa</taxon>
        <taxon>Ecdysozoa</taxon>
        <taxon>Nematoda</taxon>
        <taxon>Chromadorea</taxon>
        <taxon>Rhabditida</taxon>
        <taxon>Tylenchina</taxon>
        <taxon>Tylenchomorpha</taxon>
        <taxon>Sphaerularioidea</taxon>
        <taxon>Anguinidae</taxon>
        <taxon>Anguininae</taxon>
        <taxon>Ditylenchus</taxon>
    </lineage>
</organism>
<keyword evidence="2" id="KW-1185">Reference proteome</keyword>
<sequence>MRVLLNVEENFDESFCNKESAQLLWSIFVEAARNNIDSDTLSGLIGTSDICCAVLQVYNENKAALRDTMGTIGWEYPKVVGIDWSILSVVESNSNMEIEEPLAEITLKTLGTGDPSPQLDTFKFLCNKNHLQEFHWKVKEVNNILQSFAHKSG</sequence>
<dbReference type="PANTHER" id="PTHR31159">
    <property type="entry name" value="COMM DOMAIN-CONTAINING PROTEIN 3"/>
    <property type="match status" value="1"/>
</dbReference>
<dbReference type="GO" id="GO:0006814">
    <property type="term" value="P:sodium ion transport"/>
    <property type="evidence" value="ECO:0007669"/>
    <property type="project" value="InterPro"/>
</dbReference>
<protein>
    <submittedName>
        <fullName evidence="1">COMM domain-containing protein 3-like</fullName>
    </submittedName>
</protein>
<evidence type="ECO:0000313" key="2">
    <source>
        <dbReference type="Proteomes" id="UP001201812"/>
    </source>
</evidence>
<name>A0AAD4N1Z7_9BILA</name>
<dbReference type="EMBL" id="JAKKPZ010000033">
    <property type="protein sequence ID" value="KAI1708893.1"/>
    <property type="molecule type" value="Genomic_DNA"/>
</dbReference>